<dbReference type="Gene3D" id="3.40.50.300">
    <property type="entry name" value="P-loop containing nucleotide triphosphate hydrolases"/>
    <property type="match status" value="1"/>
</dbReference>
<comment type="function">
    <text evidence="7">May be involved in multidrug export. Transmembrane domains (TMD) form a pore in the cell membrane and the ATP-binding domain (NBD) is responsible for energy generation.</text>
</comment>
<keyword evidence="12" id="KW-1185">Reference proteome</keyword>
<keyword evidence="5 8" id="KW-1133">Transmembrane helix</keyword>
<evidence type="ECO:0000259" key="10">
    <source>
        <dbReference type="PROSITE" id="PS50929"/>
    </source>
</evidence>
<evidence type="ECO:0000256" key="8">
    <source>
        <dbReference type="SAM" id="Phobius"/>
    </source>
</evidence>
<dbReference type="Pfam" id="PF00005">
    <property type="entry name" value="ABC_tran"/>
    <property type="match status" value="1"/>
</dbReference>
<feature type="transmembrane region" description="Helical" evidence="8">
    <location>
        <begin position="258"/>
        <end position="277"/>
    </location>
</feature>
<dbReference type="InterPro" id="IPR003439">
    <property type="entry name" value="ABC_transporter-like_ATP-bd"/>
</dbReference>
<evidence type="ECO:0000256" key="1">
    <source>
        <dbReference type="ARBA" id="ARBA00004651"/>
    </source>
</evidence>
<dbReference type="RefSeq" id="WP_344704590.1">
    <property type="nucleotide sequence ID" value="NZ_BAABCK010000070.1"/>
</dbReference>
<dbReference type="InterPro" id="IPR011527">
    <property type="entry name" value="ABC1_TM_dom"/>
</dbReference>
<keyword evidence="4 11" id="KW-0067">ATP-binding</keyword>
<keyword evidence="6 8" id="KW-0472">Membrane</keyword>
<evidence type="ECO:0000256" key="3">
    <source>
        <dbReference type="ARBA" id="ARBA00022741"/>
    </source>
</evidence>
<feature type="transmembrane region" description="Helical" evidence="8">
    <location>
        <begin position="143"/>
        <end position="162"/>
    </location>
</feature>
<proteinExistence type="predicted"/>
<feature type="transmembrane region" description="Helical" evidence="8">
    <location>
        <begin position="43"/>
        <end position="61"/>
    </location>
</feature>
<feature type="domain" description="ABC transmembrane type-1" evidence="10">
    <location>
        <begin position="14"/>
        <end position="278"/>
    </location>
</feature>
<evidence type="ECO:0000256" key="6">
    <source>
        <dbReference type="ARBA" id="ARBA00023136"/>
    </source>
</evidence>
<dbReference type="InterPro" id="IPR036640">
    <property type="entry name" value="ABC1_TM_sf"/>
</dbReference>
<dbReference type="PROSITE" id="PS50929">
    <property type="entry name" value="ABC_TM1F"/>
    <property type="match status" value="1"/>
</dbReference>
<feature type="transmembrane region" description="Helical" evidence="8">
    <location>
        <begin position="234"/>
        <end position="252"/>
    </location>
</feature>
<dbReference type="GO" id="GO:0005524">
    <property type="term" value="F:ATP binding"/>
    <property type="evidence" value="ECO:0007669"/>
    <property type="project" value="UniProtKB-KW"/>
</dbReference>
<sequence length="538" mass="61711">MEYLKSERKNIFYSILLGLAGGLVGVSLFGLSGYMISLSFFDPPFFIIVLIIAVIKFFGMMKGAFKYIERLLSHDATFRLIGRLRLNYFKTAIQNHADTHSVKFIQRLNQYFEEVENYYIRIVYPYIVALLLSMLLILLSIYFGAVFVIMSTVVALVLLYAIPKMFEKRVTNDLRARNGVEDALYGRLYHYIHDFTDLFVTGRTQDKKKEISQEISRVRATEDKVAFSDAAMQFIAQLLQVAALLFIIFWLYEDMPLLVPMIMLLVLSYFDLVMPVMQPASRYRSVKEAVGVLNAETSPQPTITNDVSLDQIDVTLLDYRYATASVDVLKGITANFRRGEKHAIIGSSGSGKTTLLERIIEGGSSIRLSHGPEEVSQEALLQNASIMPQHLDFYNASVIDNITLFGHLKKTRAEVIQDLEMMEMSYYTPEEIIEFTGRLSGGEQKRLHFIRMLAEDKSWWIMDEPTARLDDRLKQKLWDQILAQPTVIVSTHDLSRLEEFDYIHYMEQGSIIESGSYSDLMAEKGHVYQAVQRFNDYL</sequence>
<dbReference type="PANTHER" id="PTHR24221">
    <property type="entry name" value="ATP-BINDING CASSETTE SUB-FAMILY B"/>
    <property type="match status" value="1"/>
</dbReference>
<keyword evidence="3" id="KW-0547">Nucleotide-binding</keyword>
<keyword evidence="2 8" id="KW-0812">Transmembrane</keyword>
<gene>
    <name evidence="11" type="ORF">GCM10022378_23040</name>
</gene>
<feature type="domain" description="ABC transporter" evidence="9">
    <location>
        <begin position="314"/>
        <end position="533"/>
    </location>
</feature>
<dbReference type="PROSITE" id="PS50893">
    <property type="entry name" value="ABC_TRANSPORTER_2"/>
    <property type="match status" value="1"/>
</dbReference>
<evidence type="ECO:0000256" key="2">
    <source>
        <dbReference type="ARBA" id="ARBA00022692"/>
    </source>
</evidence>
<dbReference type="EMBL" id="BAABCK010000070">
    <property type="protein sequence ID" value="GAA3734187.1"/>
    <property type="molecule type" value="Genomic_DNA"/>
</dbReference>
<dbReference type="SUPFAM" id="SSF52540">
    <property type="entry name" value="P-loop containing nucleoside triphosphate hydrolases"/>
    <property type="match status" value="1"/>
</dbReference>
<dbReference type="Gene3D" id="1.20.1560.10">
    <property type="entry name" value="ABC transporter type 1, transmembrane domain"/>
    <property type="match status" value="1"/>
</dbReference>
<feature type="transmembrane region" description="Helical" evidence="8">
    <location>
        <begin position="12"/>
        <end position="37"/>
    </location>
</feature>
<comment type="subcellular location">
    <subcellularLocation>
        <location evidence="1">Cell membrane</location>
        <topology evidence="1">Multi-pass membrane protein</topology>
    </subcellularLocation>
</comment>
<dbReference type="PANTHER" id="PTHR24221:SF653">
    <property type="entry name" value="TRANSPORT ATP-BINDING PROTEIN CYDC"/>
    <property type="match status" value="1"/>
</dbReference>
<feature type="transmembrane region" description="Helical" evidence="8">
    <location>
        <begin position="118"/>
        <end position="137"/>
    </location>
</feature>
<evidence type="ECO:0000256" key="4">
    <source>
        <dbReference type="ARBA" id="ARBA00022840"/>
    </source>
</evidence>
<dbReference type="InterPro" id="IPR039421">
    <property type="entry name" value="Type_1_exporter"/>
</dbReference>
<evidence type="ECO:0000313" key="12">
    <source>
        <dbReference type="Proteomes" id="UP001500920"/>
    </source>
</evidence>
<name>A0ABP7FCI2_9STAP</name>
<comment type="caution">
    <text evidence="11">The sequence shown here is derived from an EMBL/GenBank/DDBJ whole genome shotgun (WGS) entry which is preliminary data.</text>
</comment>
<reference evidence="12" key="1">
    <citation type="journal article" date="2019" name="Int. J. Syst. Evol. Microbiol.">
        <title>The Global Catalogue of Microorganisms (GCM) 10K type strain sequencing project: providing services to taxonomists for standard genome sequencing and annotation.</title>
        <authorList>
            <consortium name="The Broad Institute Genomics Platform"/>
            <consortium name="The Broad Institute Genome Sequencing Center for Infectious Disease"/>
            <person name="Wu L."/>
            <person name="Ma J."/>
        </authorList>
    </citation>
    <scope>NUCLEOTIDE SEQUENCE [LARGE SCALE GENOMIC DNA]</scope>
    <source>
        <strain evidence="12">JCM 16981</strain>
    </source>
</reference>
<dbReference type="InterPro" id="IPR003593">
    <property type="entry name" value="AAA+_ATPase"/>
</dbReference>
<organism evidence="11 12">
    <name type="scientific">Salinicoccus jeotgali</name>
    <dbReference type="NCBI Taxonomy" id="381634"/>
    <lineage>
        <taxon>Bacteria</taxon>
        <taxon>Bacillati</taxon>
        <taxon>Bacillota</taxon>
        <taxon>Bacilli</taxon>
        <taxon>Bacillales</taxon>
        <taxon>Staphylococcaceae</taxon>
        <taxon>Salinicoccus</taxon>
    </lineage>
</organism>
<dbReference type="InterPro" id="IPR027417">
    <property type="entry name" value="P-loop_NTPase"/>
</dbReference>
<evidence type="ECO:0000256" key="7">
    <source>
        <dbReference type="ARBA" id="ARBA00025074"/>
    </source>
</evidence>
<dbReference type="Proteomes" id="UP001500920">
    <property type="component" value="Unassembled WGS sequence"/>
</dbReference>
<protein>
    <submittedName>
        <fullName evidence="11">Amino acid ABC transporter ATP-binding/permease protein</fullName>
    </submittedName>
</protein>
<evidence type="ECO:0000313" key="11">
    <source>
        <dbReference type="EMBL" id="GAA3734187.1"/>
    </source>
</evidence>
<evidence type="ECO:0000256" key="5">
    <source>
        <dbReference type="ARBA" id="ARBA00022989"/>
    </source>
</evidence>
<dbReference type="SMART" id="SM00382">
    <property type="entry name" value="AAA"/>
    <property type="match status" value="1"/>
</dbReference>
<accession>A0ABP7FCI2</accession>
<evidence type="ECO:0000259" key="9">
    <source>
        <dbReference type="PROSITE" id="PS50893"/>
    </source>
</evidence>
<dbReference type="SUPFAM" id="SSF90123">
    <property type="entry name" value="ABC transporter transmembrane region"/>
    <property type="match status" value="1"/>
</dbReference>